<reference evidence="1" key="1">
    <citation type="submission" date="2018-04" db="EMBL/GenBank/DDBJ databases">
        <title>Whole genome sequencing of Hypsizygus marmoreus.</title>
        <authorList>
            <person name="Choi I.-G."/>
            <person name="Min B."/>
            <person name="Kim J.-G."/>
            <person name="Kim S."/>
            <person name="Oh Y.-L."/>
            <person name="Kong W.-S."/>
            <person name="Park H."/>
            <person name="Jeong J."/>
            <person name="Song E.-S."/>
        </authorList>
    </citation>
    <scope>NUCLEOTIDE SEQUENCE [LARGE SCALE GENOMIC DNA]</scope>
    <source>
        <strain evidence="1">51987-8</strain>
    </source>
</reference>
<dbReference type="InParanoid" id="A0A369KB07"/>
<protein>
    <submittedName>
        <fullName evidence="1">Uncharacterized protein</fullName>
    </submittedName>
</protein>
<comment type="caution">
    <text evidence="1">The sequence shown here is derived from an EMBL/GenBank/DDBJ whole genome shotgun (WGS) entry which is preliminary data.</text>
</comment>
<keyword evidence="2" id="KW-1185">Reference proteome</keyword>
<dbReference type="STRING" id="39966.A0A369KB07"/>
<dbReference type="EMBL" id="LUEZ02000004">
    <property type="protein sequence ID" value="RDB30630.1"/>
    <property type="molecule type" value="Genomic_DNA"/>
</dbReference>
<organism evidence="1 2">
    <name type="scientific">Hypsizygus marmoreus</name>
    <name type="common">White beech mushroom</name>
    <name type="synonym">Agaricus marmoreus</name>
    <dbReference type="NCBI Taxonomy" id="39966"/>
    <lineage>
        <taxon>Eukaryota</taxon>
        <taxon>Fungi</taxon>
        <taxon>Dikarya</taxon>
        <taxon>Basidiomycota</taxon>
        <taxon>Agaricomycotina</taxon>
        <taxon>Agaricomycetes</taxon>
        <taxon>Agaricomycetidae</taxon>
        <taxon>Agaricales</taxon>
        <taxon>Tricholomatineae</taxon>
        <taxon>Lyophyllaceae</taxon>
        <taxon>Hypsizygus</taxon>
    </lineage>
</organism>
<proteinExistence type="predicted"/>
<dbReference type="OrthoDB" id="3365698at2759"/>
<dbReference type="Proteomes" id="UP000076154">
    <property type="component" value="Unassembled WGS sequence"/>
</dbReference>
<evidence type="ECO:0000313" key="2">
    <source>
        <dbReference type="Proteomes" id="UP000076154"/>
    </source>
</evidence>
<gene>
    <name evidence="1" type="ORF">Hypma_005812</name>
</gene>
<accession>A0A369KB07</accession>
<evidence type="ECO:0000313" key="1">
    <source>
        <dbReference type="EMBL" id="RDB30630.1"/>
    </source>
</evidence>
<name>A0A369KB07_HYPMA</name>
<dbReference type="AlphaFoldDB" id="A0A369KB07"/>
<sequence length="322" mass="36529">MPVENESALEAFLDQVKKDIGDELNLMSTSPHRRIHHAQNIVESLAARVEAFGTFMENVQETHAWLLHQQNEAEERLSDLDTPITSPVRRLSRELISQILDHFAGTEDYALLSTREHKPDTPLILGQICSRWREVALSTPRLWSSLHVKFPHNIQVTDEESIVGLVHLWMERSGDAPLMLRLTIYSPAGRPLGLRSDSIRAIFAPLLQHSHRWESLHLDLSFGALKSLMREKPFASSLQAPLLQSFELTGGRDSQDALRLGTRPSYHLPFDFSSAPRLQKISLFHVGLCGAYESAFPWQQINELYLVGLDHEVSFEDCMAIL</sequence>